<evidence type="ECO:0000256" key="3">
    <source>
        <dbReference type="ARBA" id="ARBA00023180"/>
    </source>
</evidence>
<evidence type="ECO:0000256" key="2">
    <source>
        <dbReference type="ARBA" id="ARBA00023157"/>
    </source>
</evidence>
<feature type="region of interest" description="Disordered" evidence="4">
    <location>
        <begin position="30"/>
        <end position="64"/>
    </location>
</feature>
<evidence type="ECO:0000259" key="6">
    <source>
        <dbReference type="Pfam" id="PF16077"/>
    </source>
</evidence>
<proteinExistence type="predicted"/>
<dbReference type="InterPro" id="IPR052444">
    <property type="entry name" value="Spz/Toll_ligand-like"/>
</dbReference>
<evidence type="ECO:0000256" key="4">
    <source>
        <dbReference type="SAM" id="MobiDB-lite"/>
    </source>
</evidence>
<keyword evidence="1 5" id="KW-0732">Signal</keyword>
<dbReference type="AlphaFoldDB" id="A0A147BGH4"/>
<dbReference type="PANTHER" id="PTHR23199">
    <property type="entry name" value="NEUROTROPHIN 1-RELATED"/>
    <property type="match status" value="1"/>
</dbReference>
<accession>A0A147BGH4</accession>
<evidence type="ECO:0000256" key="1">
    <source>
        <dbReference type="ARBA" id="ARBA00022729"/>
    </source>
</evidence>
<dbReference type="PANTHER" id="PTHR23199:SF13">
    <property type="entry name" value="PROTEIN SPAETZLE 3"/>
    <property type="match status" value="1"/>
</dbReference>
<dbReference type="Gene3D" id="2.10.90.10">
    <property type="entry name" value="Cystine-knot cytokines"/>
    <property type="match status" value="1"/>
</dbReference>
<dbReference type="SUPFAM" id="SSF57501">
    <property type="entry name" value="Cystine-knot cytokines"/>
    <property type="match status" value="1"/>
</dbReference>
<evidence type="ECO:0000256" key="5">
    <source>
        <dbReference type="SAM" id="SignalP"/>
    </source>
</evidence>
<dbReference type="GO" id="GO:0005615">
    <property type="term" value="C:extracellular space"/>
    <property type="evidence" value="ECO:0007669"/>
    <property type="project" value="UniProtKB-ARBA"/>
</dbReference>
<dbReference type="EMBL" id="GEGO01005514">
    <property type="protein sequence ID" value="JAR89890.1"/>
    <property type="molecule type" value="Transcribed_RNA"/>
</dbReference>
<dbReference type="GO" id="GO:0005121">
    <property type="term" value="F:Toll binding"/>
    <property type="evidence" value="ECO:0007669"/>
    <property type="project" value="TreeGrafter"/>
</dbReference>
<dbReference type="Pfam" id="PF16077">
    <property type="entry name" value="Spaetzle"/>
    <property type="match status" value="1"/>
</dbReference>
<dbReference type="GO" id="GO:0008083">
    <property type="term" value="F:growth factor activity"/>
    <property type="evidence" value="ECO:0007669"/>
    <property type="project" value="TreeGrafter"/>
</dbReference>
<name>A0A147BGH4_IXORI</name>
<dbReference type="InterPro" id="IPR029034">
    <property type="entry name" value="Cystine-knot_cytokine"/>
</dbReference>
<organism evidence="7">
    <name type="scientific">Ixodes ricinus</name>
    <name type="common">Common tick</name>
    <name type="synonym">Acarus ricinus</name>
    <dbReference type="NCBI Taxonomy" id="34613"/>
    <lineage>
        <taxon>Eukaryota</taxon>
        <taxon>Metazoa</taxon>
        <taxon>Ecdysozoa</taxon>
        <taxon>Arthropoda</taxon>
        <taxon>Chelicerata</taxon>
        <taxon>Arachnida</taxon>
        <taxon>Acari</taxon>
        <taxon>Parasitiformes</taxon>
        <taxon>Ixodida</taxon>
        <taxon>Ixodoidea</taxon>
        <taxon>Ixodidae</taxon>
        <taxon>Ixodinae</taxon>
        <taxon>Ixodes</taxon>
    </lineage>
</organism>
<feature type="signal peptide" evidence="5">
    <location>
        <begin position="1"/>
        <end position="26"/>
    </location>
</feature>
<sequence>MAPSSALALRTAMLLVVLCEIRGGVAQTRPHGYKVPRSGRMPPGPGRMQVPTGRPAQHPASSELRPYVDASGKPACNATGLRKSAYCVEDNSYPTQLIKSILRNVNVDLSDSEILARQPPDREDSVDQRVCPTKRKTIYPKSAQNAEKEWLYVVNDVEYAQAVTTEVCGQEDAPCEFVSSGLPPGYTSVCKQKFAYRKLLALHPTDKKAYADNFPFPSCCVCYVKSPPLAARSLPRRT</sequence>
<dbReference type="GO" id="GO:0021556">
    <property type="term" value="P:central nervous system formation"/>
    <property type="evidence" value="ECO:0007669"/>
    <property type="project" value="TreeGrafter"/>
</dbReference>
<feature type="chain" id="PRO_5007542269" evidence="5">
    <location>
        <begin position="27"/>
        <end position="238"/>
    </location>
</feature>
<keyword evidence="2" id="KW-1015">Disulfide bond</keyword>
<reference evidence="7" key="1">
    <citation type="journal article" date="2018" name="PLoS Negl. Trop. Dis.">
        <title>Sialome diversity of ticks revealed by RNAseq of single tick salivary glands.</title>
        <authorList>
            <person name="Perner J."/>
            <person name="Kropackova S."/>
            <person name="Kopacek P."/>
            <person name="Ribeiro J.M."/>
        </authorList>
    </citation>
    <scope>NUCLEOTIDE SEQUENCE</scope>
    <source>
        <strain evidence="7">Siblings of single egg batch collected in Ceske Budejovice</strain>
        <tissue evidence="7">Salivary glands</tissue>
    </source>
</reference>
<evidence type="ECO:0000313" key="7">
    <source>
        <dbReference type="EMBL" id="JAR89890.1"/>
    </source>
</evidence>
<protein>
    <submittedName>
        <fullName evidence="7">Putative spatzle 5</fullName>
    </submittedName>
</protein>
<dbReference type="FunFam" id="2.10.90.10:FF:000056">
    <property type="entry name" value="Protein spaetzle"/>
    <property type="match status" value="1"/>
</dbReference>
<keyword evidence="3" id="KW-0325">Glycoprotein</keyword>
<dbReference type="InterPro" id="IPR032104">
    <property type="entry name" value="Spaetzle"/>
</dbReference>
<feature type="domain" description="Spaetzle" evidence="6">
    <location>
        <begin position="129"/>
        <end position="224"/>
    </location>
</feature>
<dbReference type="GO" id="GO:0045087">
    <property type="term" value="P:innate immune response"/>
    <property type="evidence" value="ECO:0007669"/>
    <property type="project" value="TreeGrafter"/>
</dbReference>